<comment type="caution">
    <text evidence="2">The sequence shown here is derived from an EMBL/GenBank/DDBJ whole genome shotgun (WGS) entry which is preliminary data.</text>
</comment>
<dbReference type="Proteomes" id="UP000325315">
    <property type="component" value="Unassembled WGS sequence"/>
</dbReference>
<reference evidence="3" key="1">
    <citation type="journal article" date="2019" name="Plant Biotechnol. J.">
        <title>Genome sequencing of the Australian wild diploid species Gossypium australe highlights disease resistance and delayed gland morphogenesis.</title>
        <authorList>
            <person name="Cai Y."/>
            <person name="Cai X."/>
            <person name="Wang Q."/>
            <person name="Wang P."/>
            <person name="Zhang Y."/>
            <person name="Cai C."/>
            <person name="Xu Y."/>
            <person name="Wang K."/>
            <person name="Zhou Z."/>
            <person name="Wang C."/>
            <person name="Geng S."/>
            <person name="Li B."/>
            <person name="Dong Q."/>
            <person name="Hou Y."/>
            <person name="Wang H."/>
            <person name="Ai P."/>
            <person name="Liu Z."/>
            <person name="Yi F."/>
            <person name="Sun M."/>
            <person name="An G."/>
            <person name="Cheng J."/>
            <person name="Zhang Y."/>
            <person name="Shi Q."/>
            <person name="Xie Y."/>
            <person name="Shi X."/>
            <person name="Chang Y."/>
            <person name="Huang F."/>
            <person name="Chen Y."/>
            <person name="Hong S."/>
            <person name="Mi L."/>
            <person name="Sun Q."/>
            <person name="Zhang L."/>
            <person name="Zhou B."/>
            <person name="Peng R."/>
            <person name="Zhang X."/>
            <person name="Liu F."/>
        </authorList>
    </citation>
    <scope>NUCLEOTIDE SEQUENCE [LARGE SCALE GENOMIC DNA]</scope>
    <source>
        <strain evidence="3">cv. PA1801</strain>
    </source>
</reference>
<keyword evidence="1" id="KW-0812">Transmembrane</keyword>
<organism evidence="2 3">
    <name type="scientific">Gossypium australe</name>
    <dbReference type="NCBI Taxonomy" id="47621"/>
    <lineage>
        <taxon>Eukaryota</taxon>
        <taxon>Viridiplantae</taxon>
        <taxon>Streptophyta</taxon>
        <taxon>Embryophyta</taxon>
        <taxon>Tracheophyta</taxon>
        <taxon>Spermatophyta</taxon>
        <taxon>Magnoliopsida</taxon>
        <taxon>eudicotyledons</taxon>
        <taxon>Gunneridae</taxon>
        <taxon>Pentapetalae</taxon>
        <taxon>rosids</taxon>
        <taxon>malvids</taxon>
        <taxon>Malvales</taxon>
        <taxon>Malvaceae</taxon>
        <taxon>Malvoideae</taxon>
        <taxon>Gossypium</taxon>
    </lineage>
</organism>
<feature type="transmembrane region" description="Helical" evidence="1">
    <location>
        <begin position="6"/>
        <end position="24"/>
    </location>
</feature>
<dbReference type="AlphaFoldDB" id="A0A5B6W641"/>
<keyword evidence="3" id="KW-1185">Reference proteome</keyword>
<protein>
    <submittedName>
        <fullName evidence="2">Uncharacterized protein</fullName>
    </submittedName>
</protein>
<name>A0A5B6W641_9ROSI</name>
<keyword evidence="1" id="KW-0472">Membrane</keyword>
<sequence>MAPSAVGIYSLLAFLLLPVTMLSLQQVPFIPYKSSKFHAIYTCQHVIRRRVSSSATTFPTHRI</sequence>
<accession>A0A5B6W641</accession>
<evidence type="ECO:0000313" key="2">
    <source>
        <dbReference type="EMBL" id="KAA3476557.1"/>
    </source>
</evidence>
<gene>
    <name evidence="2" type="ORF">EPI10_010531</name>
</gene>
<evidence type="ECO:0000256" key="1">
    <source>
        <dbReference type="SAM" id="Phobius"/>
    </source>
</evidence>
<evidence type="ECO:0000313" key="3">
    <source>
        <dbReference type="Proteomes" id="UP000325315"/>
    </source>
</evidence>
<dbReference type="EMBL" id="SMMG02000004">
    <property type="protein sequence ID" value="KAA3476557.1"/>
    <property type="molecule type" value="Genomic_DNA"/>
</dbReference>
<keyword evidence="1" id="KW-1133">Transmembrane helix</keyword>
<proteinExistence type="predicted"/>